<dbReference type="Pfam" id="PF12802">
    <property type="entry name" value="MarR_2"/>
    <property type="match status" value="1"/>
</dbReference>
<keyword evidence="3" id="KW-1185">Reference proteome</keyword>
<dbReference type="PANTHER" id="PTHR33164:SF43">
    <property type="entry name" value="HTH-TYPE TRANSCRIPTIONAL REPRESSOR YETL"/>
    <property type="match status" value="1"/>
</dbReference>
<dbReference type="GO" id="GO:0006950">
    <property type="term" value="P:response to stress"/>
    <property type="evidence" value="ECO:0007669"/>
    <property type="project" value="TreeGrafter"/>
</dbReference>
<evidence type="ECO:0000313" key="3">
    <source>
        <dbReference type="Proteomes" id="UP000199288"/>
    </source>
</evidence>
<dbReference type="SUPFAM" id="SSF46785">
    <property type="entry name" value="Winged helix' DNA-binding domain"/>
    <property type="match status" value="1"/>
</dbReference>
<dbReference type="GO" id="GO:0003700">
    <property type="term" value="F:DNA-binding transcription factor activity"/>
    <property type="evidence" value="ECO:0007669"/>
    <property type="project" value="InterPro"/>
</dbReference>
<dbReference type="AlphaFoldDB" id="A0A1H4CBG3"/>
<dbReference type="PROSITE" id="PS50995">
    <property type="entry name" value="HTH_MARR_2"/>
    <property type="match status" value="1"/>
</dbReference>
<protein>
    <submittedName>
        <fullName evidence="2">DNA-binding transcriptional regulator, MarR family</fullName>
    </submittedName>
</protein>
<proteinExistence type="predicted"/>
<gene>
    <name evidence="2" type="ORF">SAMN02910418_01910</name>
</gene>
<dbReference type="PANTHER" id="PTHR33164">
    <property type="entry name" value="TRANSCRIPTIONAL REGULATOR, MARR FAMILY"/>
    <property type="match status" value="1"/>
</dbReference>
<sequence length="150" mass="16818">MPRSLPVSDLRWDAWRVYFETTALIQARIEAQLKSAAGLTLADYNILLALVESDEGALRLKELAHRVVFSPSRLTYRIGELKRRGLVERIADEKDGRGASAQITEAGRAAFTTAARAHRVDVEQMMLADLTPEEAYTMLRVFGRVRDSLS</sequence>
<dbReference type="Proteomes" id="UP000199288">
    <property type="component" value="Unassembled WGS sequence"/>
</dbReference>
<feature type="domain" description="HTH marR-type" evidence="1">
    <location>
        <begin position="1"/>
        <end position="147"/>
    </location>
</feature>
<dbReference type="InterPro" id="IPR000835">
    <property type="entry name" value="HTH_MarR-typ"/>
</dbReference>
<dbReference type="GO" id="GO:0003677">
    <property type="term" value="F:DNA binding"/>
    <property type="evidence" value="ECO:0007669"/>
    <property type="project" value="UniProtKB-KW"/>
</dbReference>
<evidence type="ECO:0000313" key="2">
    <source>
        <dbReference type="EMBL" id="SEA57704.1"/>
    </source>
</evidence>
<dbReference type="SMART" id="SM00347">
    <property type="entry name" value="HTH_MARR"/>
    <property type="match status" value="1"/>
</dbReference>
<keyword evidence="2" id="KW-0238">DNA-binding</keyword>
<organism evidence="2 3">
    <name type="scientific">Bowdeniella nasicola</name>
    <dbReference type="NCBI Taxonomy" id="208480"/>
    <lineage>
        <taxon>Bacteria</taxon>
        <taxon>Bacillati</taxon>
        <taxon>Actinomycetota</taxon>
        <taxon>Actinomycetes</taxon>
        <taxon>Actinomycetales</taxon>
        <taxon>Actinomycetaceae</taxon>
        <taxon>Bowdeniella</taxon>
    </lineage>
</organism>
<dbReference type="Gene3D" id="1.10.10.10">
    <property type="entry name" value="Winged helix-like DNA-binding domain superfamily/Winged helix DNA-binding domain"/>
    <property type="match status" value="1"/>
</dbReference>
<accession>A0A1H4CBG3</accession>
<reference evidence="3" key="1">
    <citation type="submission" date="2016-10" db="EMBL/GenBank/DDBJ databases">
        <authorList>
            <person name="Varghese N."/>
            <person name="Submissions S."/>
        </authorList>
    </citation>
    <scope>NUCLEOTIDE SEQUENCE [LARGE SCALE GENOMIC DNA]</scope>
    <source>
        <strain evidence="3">KPR-1</strain>
    </source>
</reference>
<dbReference type="InterPro" id="IPR036390">
    <property type="entry name" value="WH_DNA-bd_sf"/>
</dbReference>
<dbReference type="InterPro" id="IPR036388">
    <property type="entry name" value="WH-like_DNA-bd_sf"/>
</dbReference>
<evidence type="ECO:0000259" key="1">
    <source>
        <dbReference type="PROSITE" id="PS50995"/>
    </source>
</evidence>
<dbReference type="EMBL" id="FNQV01000012">
    <property type="protein sequence ID" value="SEA57704.1"/>
    <property type="molecule type" value="Genomic_DNA"/>
</dbReference>
<dbReference type="InterPro" id="IPR039422">
    <property type="entry name" value="MarR/SlyA-like"/>
</dbReference>
<name>A0A1H4CBG3_9ACTO</name>